<keyword evidence="7" id="KW-1185">Reference proteome</keyword>
<comment type="similarity">
    <text evidence="1">Belongs to the glycosyltransferase 2 family.</text>
</comment>
<comment type="caution">
    <text evidence="6">The sequence shown here is derived from an EMBL/GenBank/DDBJ whole genome shotgun (WGS) entry which is preliminary data.</text>
</comment>
<organism evidence="6 7">
    <name type="scientific">Pseudomonas baltica</name>
    <dbReference type="NCBI Taxonomy" id="2762576"/>
    <lineage>
        <taxon>Bacteria</taxon>
        <taxon>Pseudomonadati</taxon>
        <taxon>Pseudomonadota</taxon>
        <taxon>Gammaproteobacteria</taxon>
        <taxon>Pseudomonadales</taxon>
        <taxon>Pseudomonadaceae</taxon>
        <taxon>Pseudomonas</taxon>
    </lineage>
</organism>
<dbReference type="Gene3D" id="3.90.550.10">
    <property type="entry name" value="Spore Coat Polysaccharide Biosynthesis Protein SpsA, Chain A"/>
    <property type="match status" value="1"/>
</dbReference>
<evidence type="ECO:0000259" key="5">
    <source>
        <dbReference type="Pfam" id="PF00535"/>
    </source>
</evidence>
<gene>
    <name evidence="6" type="ORF">H7993_03805</name>
</gene>
<dbReference type="InterPro" id="IPR029044">
    <property type="entry name" value="Nucleotide-diphossugar_trans"/>
</dbReference>
<dbReference type="InterPro" id="IPR001173">
    <property type="entry name" value="Glyco_trans_2-like"/>
</dbReference>
<keyword evidence="2" id="KW-0472">Membrane</keyword>
<evidence type="ECO:0000256" key="4">
    <source>
        <dbReference type="ARBA" id="ARBA00022679"/>
    </source>
</evidence>
<evidence type="ECO:0000256" key="2">
    <source>
        <dbReference type="ARBA" id="ARBA00022519"/>
    </source>
</evidence>
<dbReference type="EMBL" id="JACMYH010000001">
    <property type="protein sequence ID" value="MBC2677508.1"/>
    <property type="molecule type" value="Genomic_DNA"/>
</dbReference>
<dbReference type="PANTHER" id="PTHR43179">
    <property type="entry name" value="RHAMNOSYLTRANSFERASE WBBL"/>
    <property type="match status" value="1"/>
</dbReference>
<dbReference type="Proteomes" id="UP000546173">
    <property type="component" value="Unassembled WGS sequence"/>
</dbReference>
<evidence type="ECO:0000256" key="1">
    <source>
        <dbReference type="ARBA" id="ARBA00006739"/>
    </source>
</evidence>
<keyword evidence="2" id="KW-1003">Cell membrane</keyword>
<keyword evidence="4 6" id="KW-0808">Transferase</keyword>
<dbReference type="SUPFAM" id="SSF48452">
    <property type="entry name" value="TPR-like"/>
    <property type="match status" value="1"/>
</dbReference>
<feature type="domain" description="Glycosyltransferase 2-like" evidence="5">
    <location>
        <begin position="260"/>
        <end position="390"/>
    </location>
</feature>
<name>A0A7X1G338_9PSED</name>
<evidence type="ECO:0000313" key="7">
    <source>
        <dbReference type="Proteomes" id="UP000546173"/>
    </source>
</evidence>
<proteinExistence type="inferred from homology"/>
<dbReference type="Pfam" id="PF00535">
    <property type="entry name" value="Glycos_transf_2"/>
    <property type="match status" value="1"/>
</dbReference>
<keyword evidence="2" id="KW-0997">Cell inner membrane</keyword>
<accession>A0A7X1G338</accession>
<evidence type="ECO:0000313" key="6">
    <source>
        <dbReference type="EMBL" id="MBC2677508.1"/>
    </source>
</evidence>
<protein>
    <submittedName>
        <fullName evidence="6">Glycosyltransferase family 2 protein</fullName>
    </submittedName>
</protein>
<dbReference type="InterPro" id="IPR011990">
    <property type="entry name" value="TPR-like_helical_dom_sf"/>
</dbReference>
<reference evidence="6 7" key="1">
    <citation type="submission" date="2020-08" db="EMBL/GenBank/DDBJ databases">
        <title>Pseudomonas sp. nov.</title>
        <authorList>
            <person name="Gieschler S."/>
            <person name="Fiedler G."/>
            <person name="Brinks E."/>
            <person name="Boehnlein C."/>
            <person name="Franz C.M.A.P."/>
            <person name="Kabisch J."/>
        </authorList>
    </citation>
    <scope>NUCLEOTIDE SEQUENCE [LARGE SCALE GENOMIC DNA]</scope>
    <source>
        <strain evidence="6 7">MBT-2</strain>
    </source>
</reference>
<evidence type="ECO:0000256" key="3">
    <source>
        <dbReference type="ARBA" id="ARBA00022676"/>
    </source>
</evidence>
<keyword evidence="3" id="KW-0328">Glycosyltransferase</keyword>
<sequence>MDIFHRHREAQEHESAAAMLELALQTPEYRPEALIWKGIDALPNDPKLAFIFFSNAAHALPERADVHALLGRSMLAQGQPDMAARYLAAVWQKLPHDPSLRMMLWQARSQSASPAELRRLILAHLPDITVANELNFVLKILAAQTDAPGTVGVVRYLPEEKEIQGWAVDLRNVHAPPTLELEANGQTMLVTANVASPLLTAAGLPTIHGGIRIKVPNPTLAVTVRFATGLPLLGSPVSAMPTFVPPEPVADAGKHHPVDVLIPIYDGLEETLECINSAIAARKLNRTPHRLVVLDDATPIVALRKALKVLASKGKITLIQQPVNLGFIRTMNRAMALSPRHDVVWLNADTRVHGNWLDRLRDTAYGAADIASVTPFTNNGELMSFPVSRVSSPMPTAAEQAELDTLAGGIASAPVELETGCGFCLYIKRTALESVGYLDEVELTRGYGEETDWCLKAKAMGWRHLGATDVFIAHKGGVSFREEKKIRVAYNNAVLRRRYPKAEKAYLDFCQRDPLQPARNALQKARLKAFTSKYKITDGKDNVLKISIQDMDDTGESHAVSLTHQQLTSGAVATVNIRFSSLDIIVDYDLSTQMEKLAADLDQLLDIRQASLVYSAPHLTPHLPKTLTSKLHSRLETLVQSNSWTDATQTHCNDGAISFTDKDLSHQRLFIESNDTSEEAANFQLEFIRNMSTTNKHQIILIDIDASNYIAMCALNCVMGITELPGLTRMDSNVLSGCSPPIKITRADQIETSTPLDNAVKRTTERLAPQQTHNLIMRKPEITE</sequence>
<dbReference type="SUPFAM" id="SSF53448">
    <property type="entry name" value="Nucleotide-diphospho-sugar transferases"/>
    <property type="match status" value="1"/>
</dbReference>
<dbReference type="AlphaFoldDB" id="A0A7X1G338"/>
<dbReference type="PANTHER" id="PTHR43179:SF12">
    <property type="entry name" value="GALACTOFURANOSYLTRANSFERASE GLFT2"/>
    <property type="match status" value="1"/>
</dbReference>
<dbReference type="GO" id="GO:0016757">
    <property type="term" value="F:glycosyltransferase activity"/>
    <property type="evidence" value="ECO:0007669"/>
    <property type="project" value="UniProtKB-KW"/>
</dbReference>